<dbReference type="InterPro" id="IPR021675">
    <property type="entry name" value="DUF3261"/>
</dbReference>
<gene>
    <name evidence="1" type="ORF">WG78_05545</name>
</gene>
<dbReference type="Proteomes" id="UP000037939">
    <property type="component" value="Unassembled WGS sequence"/>
</dbReference>
<comment type="caution">
    <text evidence="1">The sequence shown here is derived from an EMBL/GenBank/DDBJ whole genome shotgun (WGS) entry which is preliminary data.</text>
</comment>
<dbReference type="AlphaFoldDB" id="A0A0N1JTM2"/>
<evidence type="ECO:0008006" key="3">
    <source>
        <dbReference type="Google" id="ProtNLM"/>
    </source>
</evidence>
<dbReference type="EMBL" id="LAQT01000003">
    <property type="protein sequence ID" value="KPC54088.1"/>
    <property type="molecule type" value="Genomic_DNA"/>
</dbReference>
<reference evidence="1 2" key="1">
    <citation type="submission" date="2015-07" db="EMBL/GenBank/DDBJ databases">
        <title>Draft genome sequence of the Amantichitinum ursilacus IGB-41, a new chitin-degrading bacterium.</title>
        <authorList>
            <person name="Kirstahler P."/>
            <person name="Guenther M."/>
            <person name="Grumaz C."/>
            <person name="Rupp S."/>
            <person name="Zibek S."/>
            <person name="Sohn K."/>
        </authorList>
    </citation>
    <scope>NUCLEOTIDE SEQUENCE [LARGE SCALE GENOMIC DNA]</scope>
    <source>
        <strain evidence="1 2">IGB-41</strain>
    </source>
</reference>
<sequence>MLRYIRALLLLVLLPLAGCASLLTRDLPLLQIAPSALGTPRTVQQQTQITWPTGSAVMESVLQLEPDQLTMISSAMGVRLATLNYDGKNLDAQLVPGMKLPPQRILNDLLLIYAQHDALAAALPHGWRVEDTVAARTLWRDDAVAVDIQYDQPDHWQGQAVLHHHQLYYTLTITSSDVQ</sequence>
<dbReference type="Pfam" id="PF11659">
    <property type="entry name" value="DUF3261"/>
    <property type="match status" value="1"/>
</dbReference>
<keyword evidence="2" id="KW-1185">Reference proteome</keyword>
<proteinExistence type="predicted"/>
<evidence type="ECO:0000313" key="2">
    <source>
        <dbReference type="Proteomes" id="UP000037939"/>
    </source>
</evidence>
<name>A0A0N1JTM2_9NEIS</name>
<accession>A0A0N1JTM2</accession>
<evidence type="ECO:0000313" key="1">
    <source>
        <dbReference type="EMBL" id="KPC54088.1"/>
    </source>
</evidence>
<organism evidence="1 2">
    <name type="scientific">Amantichitinum ursilacus</name>
    <dbReference type="NCBI Taxonomy" id="857265"/>
    <lineage>
        <taxon>Bacteria</taxon>
        <taxon>Pseudomonadati</taxon>
        <taxon>Pseudomonadota</taxon>
        <taxon>Betaproteobacteria</taxon>
        <taxon>Neisseriales</taxon>
        <taxon>Chitinibacteraceae</taxon>
        <taxon>Amantichitinum</taxon>
    </lineage>
</organism>
<dbReference type="RefSeq" id="WP_053936795.1">
    <property type="nucleotide sequence ID" value="NZ_LAQT01000003.1"/>
</dbReference>
<protein>
    <recommendedName>
        <fullName evidence="3">DUF3261 domain-containing protein</fullName>
    </recommendedName>
</protein>
<dbReference type="STRING" id="857265.WG78_05545"/>